<organism evidence="2 3">
    <name type="scientific">Nephila pilipes</name>
    <name type="common">Giant wood spider</name>
    <name type="synonym">Nephila maculata</name>
    <dbReference type="NCBI Taxonomy" id="299642"/>
    <lineage>
        <taxon>Eukaryota</taxon>
        <taxon>Metazoa</taxon>
        <taxon>Ecdysozoa</taxon>
        <taxon>Arthropoda</taxon>
        <taxon>Chelicerata</taxon>
        <taxon>Arachnida</taxon>
        <taxon>Araneae</taxon>
        <taxon>Araneomorphae</taxon>
        <taxon>Entelegynae</taxon>
        <taxon>Araneoidea</taxon>
        <taxon>Nephilidae</taxon>
        <taxon>Nephila</taxon>
    </lineage>
</organism>
<accession>A0A8X6R4W8</accession>
<dbReference type="EMBL" id="BMAW01086450">
    <property type="protein sequence ID" value="GFU47364.1"/>
    <property type="molecule type" value="Genomic_DNA"/>
</dbReference>
<evidence type="ECO:0000313" key="2">
    <source>
        <dbReference type="EMBL" id="GFU47364.1"/>
    </source>
</evidence>
<evidence type="ECO:0000256" key="1">
    <source>
        <dbReference type="SAM" id="Coils"/>
    </source>
</evidence>
<keyword evidence="1" id="KW-0175">Coiled coil</keyword>
<name>A0A8X6R4W8_NEPPI</name>
<feature type="coiled-coil region" evidence="1">
    <location>
        <begin position="43"/>
        <end position="76"/>
    </location>
</feature>
<sequence>MSFLLRALNEDLQEVTTGMGIKDVSDMTRMGLHNTIIDPDEYIEEEVKILAGSKERREQLEEKEKWRKQLEAEERRDEIEFLLQKCLYY</sequence>
<dbReference type="AlphaFoldDB" id="A0A8X6R4W8"/>
<reference evidence="2" key="1">
    <citation type="submission" date="2020-08" db="EMBL/GenBank/DDBJ databases">
        <title>Multicomponent nature underlies the extraordinary mechanical properties of spider dragline silk.</title>
        <authorList>
            <person name="Kono N."/>
            <person name="Nakamura H."/>
            <person name="Mori M."/>
            <person name="Yoshida Y."/>
            <person name="Ohtoshi R."/>
            <person name="Malay A.D."/>
            <person name="Moran D.A.P."/>
            <person name="Tomita M."/>
            <person name="Numata K."/>
            <person name="Arakawa K."/>
        </authorList>
    </citation>
    <scope>NUCLEOTIDE SEQUENCE</scope>
</reference>
<proteinExistence type="predicted"/>
<keyword evidence="3" id="KW-1185">Reference proteome</keyword>
<gene>
    <name evidence="2" type="ORF">NPIL_82281</name>
</gene>
<dbReference type="Proteomes" id="UP000887013">
    <property type="component" value="Unassembled WGS sequence"/>
</dbReference>
<protein>
    <submittedName>
        <fullName evidence="2">Uncharacterized protein</fullName>
    </submittedName>
</protein>
<evidence type="ECO:0000313" key="3">
    <source>
        <dbReference type="Proteomes" id="UP000887013"/>
    </source>
</evidence>
<comment type="caution">
    <text evidence="2">The sequence shown here is derived from an EMBL/GenBank/DDBJ whole genome shotgun (WGS) entry which is preliminary data.</text>
</comment>